<sequence length="869" mass="98275">MLKFIKNLFDDNAKDIKKYSKVVESINDLEGEMENLSQADLQGKTEEFKKRLQEGATLQDILPEAFAVAREASRRVLGMRHFDVQLIGGMVLHDGRIAEMKTGEGKTLVATLPVYLNALAGKGVHVITVNDYLATRDSEWMGQIYRYLGLSVGLVVHGMDGDEKKAAYGADVTYGTNNEFGFDYLRDNMAIRADNMVQRNLNFAIVDEVDSILIDEARTPLIISGQADKPTQLYMTVAKVIPRLKNEEDYTIDEKARTSVLTEQGVSRVEQLLGVENLYDDHNVEISHHVNQALKAHTLFKRDRDYVVKEGEVIIVDEFTGRLMFGRRYSEGLHQAIEAKEGVKIERESQTLATITFQNYFRMYDKLAGMTGTAQTEEDEFRKIYGMDVVVIPTNRPMVRKDLPDVIYRTEKGKMDAVVEEIATHHGTGQPVLVGTISIEKSEQFSAALKRRGIPHQVLNAKYHEMEAEIVAQAGRLGTVTIATNMAGRGTDIILGGNPEFLAQAEIKKSGGEKADQALEELAGRYKEQTVQEGLQVVDLGGLHIIGTERHESRRIDNQLRGRSGRQGDPGSSKFFISMEDDLMRLFGADNVTGMMDKIGMDDTMPIDHPLISKSIETAQKRVEAKNFDLRKNVLEYDDVMNQQREVIYHQRRQVLTGENLKDTILGMIHDVVGRTVSSFSGGSNYPEEWDLKGLLEGIELFLPQHQLSEEDLKILSKDEILAKLEKLALAYYDEREETLTPETMRELERLVILKVVDGKWMDHLDAMDQLRQGIGLRAYGQKDPLVEYKFEAYDMFQVMIDEIQSEVIRYLMRVNVMEAPQERDQVTENRSDDGEEKVKQPIRKEHQVGRNDPCPCGSGKKYKKCCGS</sequence>
<dbReference type="InterPro" id="IPR011116">
    <property type="entry name" value="SecA_Wing/Scaffold"/>
</dbReference>
<dbReference type="PROSITE" id="PS51196">
    <property type="entry name" value="SECA_MOTOR_DEAD"/>
    <property type="match status" value="1"/>
</dbReference>
<evidence type="ECO:0000256" key="4">
    <source>
        <dbReference type="ARBA" id="ARBA00022448"/>
    </source>
</evidence>
<feature type="binding site" evidence="15">
    <location>
        <begin position="103"/>
        <end position="107"/>
    </location>
    <ligand>
        <name>ATP</name>
        <dbReference type="ChEBI" id="CHEBI:30616"/>
    </ligand>
</feature>
<dbReference type="InterPro" id="IPR000185">
    <property type="entry name" value="SecA"/>
</dbReference>
<keyword evidence="8 15" id="KW-0547">Nucleotide-binding</keyword>
<evidence type="ECO:0000313" key="20">
    <source>
        <dbReference type="EMBL" id="MCR6545386.1"/>
    </source>
</evidence>
<feature type="binding site" evidence="15">
    <location>
        <position position="85"/>
    </location>
    <ligand>
        <name>ATP</name>
        <dbReference type="ChEBI" id="CHEBI:30616"/>
    </ligand>
</feature>
<dbReference type="Pfam" id="PF07516">
    <property type="entry name" value="SecA_SW"/>
    <property type="match status" value="1"/>
</dbReference>
<evidence type="ECO:0000256" key="10">
    <source>
        <dbReference type="ARBA" id="ARBA00022840"/>
    </source>
</evidence>
<dbReference type="CDD" id="cd17928">
    <property type="entry name" value="DEXDc_SecA"/>
    <property type="match status" value="1"/>
</dbReference>
<dbReference type="InterPro" id="IPR020937">
    <property type="entry name" value="SecA_CS"/>
</dbReference>
<comment type="catalytic activity">
    <reaction evidence="15">
        <text>ATP + H2O + cellular proteinSide 1 = ADP + phosphate + cellular proteinSide 2.</text>
        <dbReference type="EC" id="7.4.2.8"/>
    </reaction>
</comment>
<dbReference type="SUPFAM" id="SSF81886">
    <property type="entry name" value="Helical scaffold and wing domains of SecA"/>
    <property type="match status" value="1"/>
</dbReference>
<dbReference type="CDD" id="cd18803">
    <property type="entry name" value="SF2_C_secA"/>
    <property type="match status" value="1"/>
</dbReference>
<dbReference type="SUPFAM" id="SSF52540">
    <property type="entry name" value="P-loop containing nucleoside triphosphate hydrolases"/>
    <property type="match status" value="2"/>
</dbReference>
<evidence type="ECO:0000259" key="18">
    <source>
        <dbReference type="PROSITE" id="PS51192"/>
    </source>
</evidence>
<evidence type="ECO:0000256" key="12">
    <source>
        <dbReference type="ARBA" id="ARBA00022967"/>
    </source>
</evidence>
<comment type="subunit">
    <text evidence="15">Monomer and homodimer. Part of the essential Sec protein translocation apparatus which comprises SecA, SecYEG and auxiliary proteins SecDF. Other proteins may also be involved.</text>
</comment>
<dbReference type="Gene3D" id="1.10.3060.10">
    <property type="entry name" value="Helical scaffold and wing domains of SecA"/>
    <property type="match status" value="1"/>
</dbReference>
<evidence type="ECO:0000256" key="15">
    <source>
        <dbReference type="HAMAP-Rule" id="MF_01382"/>
    </source>
</evidence>
<evidence type="ECO:0000256" key="16">
    <source>
        <dbReference type="RuleBase" id="RU003874"/>
    </source>
</evidence>
<dbReference type="Pfam" id="PF02810">
    <property type="entry name" value="SEC-C"/>
    <property type="match status" value="1"/>
</dbReference>
<reference evidence="20 21" key="1">
    <citation type="submission" date="2022-08" db="EMBL/GenBank/DDBJ databases">
        <title>Proteogenomics of the novel Dehalobacterium formicoaceticum strain EZ94 highlights a key role of methyltransferases during anaerobic dichloromethane degradation.</title>
        <authorList>
            <person name="Wasmund K."/>
        </authorList>
    </citation>
    <scope>NUCLEOTIDE SEQUENCE [LARGE SCALE GENOMIC DNA]</scope>
    <source>
        <strain evidence="20 21">EZ94</strain>
    </source>
</reference>
<proteinExistence type="inferred from homology"/>
<dbReference type="NCBIfam" id="TIGR00963">
    <property type="entry name" value="secA"/>
    <property type="match status" value="1"/>
</dbReference>
<feature type="binding site" evidence="15">
    <location>
        <position position="492"/>
    </location>
    <ligand>
        <name>ATP</name>
        <dbReference type="ChEBI" id="CHEBI:30616"/>
    </ligand>
</feature>
<comment type="cofactor">
    <cofactor evidence="1">
        <name>Zn(2+)</name>
        <dbReference type="ChEBI" id="CHEBI:29105"/>
    </cofactor>
</comment>
<dbReference type="PROSITE" id="PS01312">
    <property type="entry name" value="SECA"/>
    <property type="match status" value="1"/>
</dbReference>
<dbReference type="Gene3D" id="3.90.1440.10">
    <property type="entry name" value="SecA, preprotein cross-linking domain"/>
    <property type="match status" value="1"/>
</dbReference>
<dbReference type="PROSITE" id="PS51192">
    <property type="entry name" value="HELICASE_ATP_BIND_1"/>
    <property type="match status" value="1"/>
</dbReference>
<keyword evidence="13 15" id="KW-0811">Translocation</keyword>
<protein>
    <recommendedName>
        <fullName evidence="15 16">Protein translocase subunit SecA</fullName>
        <ecNumber evidence="15">7.4.2.8</ecNumber>
    </recommendedName>
</protein>
<accession>A0ABT1Y4G2</accession>
<keyword evidence="6 15" id="KW-0963">Cytoplasm</keyword>
<dbReference type="SMART" id="SM00958">
    <property type="entry name" value="SecA_PP_bind"/>
    <property type="match status" value="1"/>
</dbReference>
<dbReference type="Pfam" id="PF07517">
    <property type="entry name" value="SecA_DEAD"/>
    <property type="match status" value="1"/>
</dbReference>
<dbReference type="EC" id="7.4.2.8" evidence="15"/>
<dbReference type="Pfam" id="PF01043">
    <property type="entry name" value="SecA_PP_bind"/>
    <property type="match status" value="1"/>
</dbReference>
<dbReference type="InterPro" id="IPR011115">
    <property type="entry name" value="SecA_DEAD"/>
</dbReference>
<dbReference type="Proteomes" id="UP001524944">
    <property type="component" value="Unassembled WGS sequence"/>
</dbReference>
<comment type="subcellular location">
    <subcellularLocation>
        <location evidence="15">Cell membrane</location>
        <topology evidence="15">Peripheral membrane protein</topology>
        <orientation evidence="15">Cytoplasmic side</orientation>
    </subcellularLocation>
    <subcellularLocation>
        <location evidence="15">Cytoplasm</location>
    </subcellularLocation>
    <subcellularLocation>
        <location evidence="2">Membrane</location>
        <topology evidence="2">Peripheral membrane protein</topology>
    </subcellularLocation>
    <text evidence="15">Distribution is 50-50.</text>
</comment>
<dbReference type="InterPro" id="IPR011130">
    <property type="entry name" value="SecA_preprotein_X-link_dom"/>
</dbReference>
<dbReference type="InterPro" id="IPR027417">
    <property type="entry name" value="P-loop_NTPase"/>
</dbReference>
<dbReference type="EMBL" id="JANPWE010000003">
    <property type="protein sequence ID" value="MCR6545386.1"/>
    <property type="molecule type" value="Genomic_DNA"/>
</dbReference>
<keyword evidence="10 15" id="KW-0067">ATP-binding</keyword>
<dbReference type="InterPro" id="IPR014018">
    <property type="entry name" value="SecA_motor_DEAD"/>
</dbReference>
<evidence type="ECO:0000256" key="14">
    <source>
        <dbReference type="ARBA" id="ARBA00023136"/>
    </source>
</evidence>
<evidence type="ECO:0000256" key="3">
    <source>
        <dbReference type="ARBA" id="ARBA00007650"/>
    </source>
</evidence>
<keyword evidence="5 15" id="KW-1003">Cell membrane</keyword>
<feature type="compositionally biased region" description="Basic and acidic residues" evidence="17">
    <location>
        <begin position="823"/>
        <end position="850"/>
    </location>
</feature>
<keyword evidence="12 15" id="KW-1278">Translocase</keyword>
<feature type="domain" description="SecA family profile" evidence="19">
    <location>
        <begin position="1"/>
        <end position="608"/>
    </location>
</feature>
<comment type="similarity">
    <text evidence="3 15 16">Belongs to the SecA family.</text>
</comment>
<keyword evidence="21" id="KW-1185">Reference proteome</keyword>
<dbReference type="Gene3D" id="3.40.50.300">
    <property type="entry name" value="P-loop containing nucleotide triphosphate hydrolases"/>
    <property type="match status" value="2"/>
</dbReference>
<dbReference type="PANTHER" id="PTHR30612:SF0">
    <property type="entry name" value="CHLOROPLAST PROTEIN-TRANSPORTING ATPASE"/>
    <property type="match status" value="1"/>
</dbReference>
<dbReference type="NCBIfam" id="NF009538">
    <property type="entry name" value="PRK12904.1"/>
    <property type="match status" value="1"/>
</dbReference>
<evidence type="ECO:0000259" key="19">
    <source>
        <dbReference type="PROSITE" id="PS51196"/>
    </source>
</evidence>
<evidence type="ECO:0000256" key="8">
    <source>
        <dbReference type="ARBA" id="ARBA00022741"/>
    </source>
</evidence>
<dbReference type="SMART" id="SM00957">
    <property type="entry name" value="SecA_DEAD"/>
    <property type="match status" value="1"/>
</dbReference>
<evidence type="ECO:0000256" key="11">
    <source>
        <dbReference type="ARBA" id="ARBA00022927"/>
    </source>
</evidence>
<comment type="function">
    <text evidence="15">Part of the Sec protein translocase complex. Interacts with the SecYEG preprotein conducting channel. Has a central role in coupling the hydrolysis of ATP to the transfer of proteins into and across the cell membrane, serving as an ATP-driven molecular motor driving the stepwise translocation of polypeptide chains across the membrane.</text>
</comment>
<dbReference type="InterPro" id="IPR044722">
    <property type="entry name" value="SecA_SF2_C"/>
</dbReference>
<keyword evidence="14 15" id="KW-0472">Membrane</keyword>
<evidence type="ECO:0000256" key="1">
    <source>
        <dbReference type="ARBA" id="ARBA00001947"/>
    </source>
</evidence>
<feature type="domain" description="Helicase ATP-binding" evidence="18">
    <location>
        <begin position="87"/>
        <end position="245"/>
    </location>
</feature>
<organism evidence="20 21">
    <name type="scientific">Dehalobacterium formicoaceticum</name>
    <dbReference type="NCBI Taxonomy" id="51515"/>
    <lineage>
        <taxon>Bacteria</taxon>
        <taxon>Bacillati</taxon>
        <taxon>Bacillota</taxon>
        <taxon>Clostridia</taxon>
        <taxon>Eubacteriales</taxon>
        <taxon>Peptococcaceae</taxon>
        <taxon>Dehalobacterium</taxon>
    </lineage>
</organism>
<dbReference type="InterPro" id="IPR004027">
    <property type="entry name" value="SEC_C_motif"/>
</dbReference>
<dbReference type="RefSeq" id="WP_089609335.1">
    <property type="nucleotide sequence ID" value="NZ_CP022121.1"/>
</dbReference>
<dbReference type="InterPro" id="IPR014001">
    <property type="entry name" value="Helicase_ATP-bd"/>
</dbReference>
<dbReference type="Pfam" id="PF21090">
    <property type="entry name" value="P-loop_SecA"/>
    <property type="match status" value="1"/>
</dbReference>
<dbReference type="PANTHER" id="PTHR30612">
    <property type="entry name" value="SECA INNER MEMBRANE COMPONENT OF SEC PROTEIN SECRETION SYSTEM"/>
    <property type="match status" value="1"/>
</dbReference>
<dbReference type="SUPFAM" id="SSF81767">
    <property type="entry name" value="Pre-protein crosslinking domain of SecA"/>
    <property type="match status" value="1"/>
</dbReference>
<feature type="region of interest" description="Disordered" evidence="17">
    <location>
        <begin position="823"/>
        <end position="869"/>
    </location>
</feature>
<evidence type="ECO:0000256" key="2">
    <source>
        <dbReference type="ARBA" id="ARBA00004170"/>
    </source>
</evidence>
<evidence type="ECO:0000256" key="7">
    <source>
        <dbReference type="ARBA" id="ARBA00022723"/>
    </source>
</evidence>
<evidence type="ECO:0000256" key="13">
    <source>
        <dbReference type="ARBA" id="ARBA00023010"/>
    </source>
</evidence>
<evidence type="ECO:0000256" key="9">
    <source>
        <dbReference type="ARBA" id="ARBA00022833"/>
    </source>
</evidence>
<evidence type="ECO:0000256" key="5">
    <source>
        <dbReference type="ARBA" id="ARBA00022475"/>
    </source>
</evidence>
<keyword evidence="7" id="KW-0479">Metal-binding</keyword>
<keyword evidence="4 15" id="KW-0813">Transport</keyword>
<dbReference type="InterPro" id="IPR036670">
    <property type="entry name" value="SecA_X-link_sf"/>
</dbReference>
<gene>
    <name evidence="15 20" type="primary">secA</name>
    <name evidence="20" type="ORF">NVS47_07635</name>
</gene>
<evidence type="ECO:0000256" key="17">
    <source>
        <dbReference type="SAM" id="MobiDB-lite"/>
    </source>
</evidence>
<evidence type="ECO:0000256" key="6">
    <source>
        <dbReference type="ARBA" id="ARBA00022490"/>
    </source>
</evidence>
<dbReference type="InterPro" id="IPR036266">
    <property type="entry name" value="SecA_Wing/Scaffold_sf"/>
</dbReference>
<dbReference type="PRINTS" id="PR00906">
    <property type="entry name" value="SECA"/>
</dbReference>
<dbReference type="HAMAP" id="MF_01382">
    <property type="entry name" value="SecA"/>
    <property type="match status" value="1"/>
</dbReference>
<keyword evidence="11 15" id="KW-0653">Protein transport</keyword>
<name>A0ABT1Y4G2_9FIRM</name>
<keyword evidence="9" id="KW-0862">Zinc</keyword>
<comment type="caution">
    <text evidence="20">The sequence shown here is derived from an EMBL/GenBank/DDBJ whole genome shotgun (WGS) entry which is preliminary data.</text>
</comment>
<evidence type="ECO:0000313" key="21">
    <source>
        <dbReference type="Proteomes" id="UP001524944"/>
    </source>
</evidence>